<dbReference type="GO" id="GO:0007156">
    <property type="term" value="P:homophilic cell adhesion via plasma membrane adhesion molecules"/>
    <property type="evidence" value="ECO:0007669"/>
    <property type="project" value="InterPro"/>
</dbReference>
<keyword evidence="6" id="KW-1185">Reference proteome</keyword>
<dbReference type="PANTHER" id="PTHR45739">
    <property type="entry name" value="MATRIX PROTEIN, PUTATIVE-RELATED"/>
    <property type="match status" value="1"/>
</dbReference>
<name>R7VA37_CAPTE</name>
<dbReference type="SMART" id="SM00112">
    <property type="entry name" value="CA"/>
    <property type="match status" value="1"/>
</dbReference>
<feature type="non-terminal residue" evidence="4">
    <location>
        <position position="643"/>
    </location>
</feature>
<reference evidence="4 6" key="2">
    <citation type="journal article" date="2013" name="Nature">
        <title>Insights into bilaterian evolution from three spiralian genomes.</title>
        <authorList>
            <person name="Simakov O."/>
            <person name="Marletaz F."/>
            <person name="Cho S.J."/>
            <person name="Edsinger-Gonzales E."/>
            <person name="Havlak P."/>
            <person name="Hellsten U."/>
            <person name="Kuo D.H."/>
            <person name="Larsson T."/>
            <person name="Lv J."/>
            <person name="Arendt D."/>
            <person name="Savage R."/>
            <person name="Osoegawa K."/>
            <person name="de Jong P."/>
            <person name="Grimwood J."/>
            <person name="Chapman J.A."/>
            <person name="Shapiro H."/>
            <person name="Aerts A."/>
            <person name="Otillar R.P."/>
            <person name="Terry A.Y."/>
            <person name="Boore J.L."/>
            <person name="Grigoriev I.V."/>
            <person name="Lindberg D.R."/>
            <person name="Seaver E.C."/>
            <person name="Weisblat D.A."/>
            <person name="Putnam N.H."/>
            <person name="Rokhsar D.S."/>
        </authorList>
    </citation>
    <scope>NUCLEOTIDE SEQUENCE</scope>
    <source>
        <strain evidence="4 6">I ESC-2004</strain>
    </source>
</reference>
<evidence type="ECO:0000256" key="2">
    <source>
        <dbReference type="SAM" id="MobiDB-lite"/>
    </source>
</evidence>
<dbReference type="CDD" id="cd11304">
    <property type="entry name" value="Cadherin_repeat"/>
    <property type="match status" value="1"/>
</dbReference>
<dbReference type="SUPFAM" id="SSF49313">
    <property type="entry name" value="Cadherin-like"/>
    <property type="match status" value="1"/>
</dbReference>
<feature type="compositionally biased region" description="Polar residues" evidence="2">
    <location>
        <begin position="65"/>
        <end position="90"/>
    </location>
</feature>
<dbReference type="STRING" id="283909.R7VA37"/>
<dbReference type="AlphaFoldDB" id="R7VA37"/>
<accession>R7VA37</accession>
<dbReference type="GO" id="GO:0005509">
    <property type="term" value="F:calcium ion binding"/>
    <property type="evidence" value="ECO:0007669"/>
    <property type="project" value="UniProtKB-UniRule"/>
</dbReference>
<dbReference type="InterPro" id="IPR010221">
    <property type="entry name" value="VCBS_dom"/>
</dbReference>
<protein>
    <recommendedName>
        <fullName evidence="3">Cadherin domain-containing protein</fullName>
    </recommendedName>
</protein>
<gene>
    <name evidence="4" type="ORF">CAPTEDRAFT_187824</name>
</gene>
<dbReference type="NCBIfam" id="TIGR01965">
    <property type="entry name" value="VCBS_repeat"/>
    <property type="match status" value="1"/>
</dbReference>
<organism evidence="4">
    <name type="scientific">Capitella teleta</name>
    <name type="common">Polychaete worm</name>
    <dbReference type="NCBI Taxonomy" id="283909"/>
    <lineage>
        <taxon>Eukaryota</taxon>
        <taxon>Metazoa</taxon>
        <taxon>Spiralia</taxon>
        <taxon>Lophotrochozoa</taxon>
        <taxon>Annelida</taxon>
        <taxon>Polychaeta</taxon>
        <taxon>Sedentaria</taxon>
        <taxon>Scolecida</taxon>
        <taxon>Capitellidae</taxon>
        <taxon>Capitella</taxon>
    </lineage>
</organism>
<dbReference type="Pfam" id="PF00028">
    <property type="entry name" value="Cadherin"/>
    <property type="match status" value="1"/>
</dbReference>
<dbReference type="PANTHER" id="PTHR45739:SF8">
    <property type="entry name" value="FRAS1-RELATED EXTRACELLULAR MATRIX PROTEIN 1"/>
    <property type="match status" value="1"/>
</dbReference>
<keyword evidence="1" id="KW-0106">Calcium</keyword>
<dbReference type="OrthoDB" id="47267at2759"/>
<proteinExistence type="predicted"/>
<dbReference type="Pfam" id="PF17963">
    <property type="entry name" value="Big_9"/>
    <property type="match status" value="1"/>
</dbReference>
<dbReference type="NCBIfam" id="NF012211">
    <property type="entry name" value="tand_rpt_95"/>
    <property type="match status" value="3"/>
</dbReference>
<dbReference type="InterPro" id="IPR002126">
    <property type="entry name" value="Cadherin-like_dom"/>
</dbReference>
<feature type="compositionally biased region" description="Acidic residues" evidence="2">
    <location>
        <begin position="16"/>
        <end position="27"/>
    </location>
</feature>
<dbReference type="Proteomes" id="UP000014760">
    <property type="component" value="Unassembled WGS sequence"/>
</dbReference>
<dbReference type="EMBL" id="AMQN01039784">
    <property type="status" value="NOT_ANNOTATED_CDS"/>
    <property type="molecule type" value="Genomic_DNA"/>
</dbReference>
<feature type="compositionally biased region" description="Acidic residues" evidence="2">
    <location>
        <begin position="35"/>
        <end position="50"/>
    </location>
</feature>
<evidence type="ECO:0000256" key="1">
    <source>
        <dbReference type="PROSITE-ProRule" id="PRU00043"/>
    </source>
</evidence>
<dbReference type="EMBL" id="KB295819">
    <property type="protein sequence ID" value="ELU12595.1"/>
    <property type="molecule type" value="Genomic_DNA"/>
</dbReference>
<dbReference type="InterPro" id="IPR015919">
    <property type="entry name" value="Cadherin-like_sf"/>
</dbReference>
<dbReference type="OMA" id="EMGVATF"/>
<evidence type="ECO:0000313" key="6">
    <source>
        <dbReference type="Proteomes" id="UP000014760"/>
    </source>
</evidence>
<sequence>MGPELLTRLNSTQSGSDEEPEDPEILPEQEAVSPENEDTPDNSDTGEPEDAGGLYEQFVIERDQSQAVASSQTKANTESLSEPDSTTSENDAPPPVEANTVTLNQRPEIQNQSFHVNENVLSDGSVVVGTVSASDGGSSQGLTFSIIAGNNDDKFAINSATGEITVAGELNHEAVADYSLTVGVTDSGNLTENATIAITINDLNEAPEAQTDIVSGHENEILTLNVLANDTDEDESDSPANFSLDTAEIVDINGVPVTGQGSVVINGNQLQFNPGNDFDSLPAGDSQTVLIRYQVSDDEGAPSESSVNITVTGVNDAPQTINNTLTLDEDASHTFSLSEFAFSDVDTGDTLESVKIISLPSAGNLALNGTAINANQVISSTDIANLVFTPEANDNGIGYASFLFSVNDGNTDSSPQTVTLNVNAINDAPGASDNSLTILEDGSHTFATSEFGFSDIDAGDSLQSIKITSLPAAGTLMLSGSLVSANQVISTADIANLVFTPVANANGASYASFQFSVNDGTVGSSPSTITFDVTAVNDAPVASDNTLTLDEDSSHTFTASEFGFTDIDTGDSLQSVKITSLPAAGSLTLNGTAVNANQIINTADIANLIFTPVANANGTGYASLGFTVTDGQLSSTENTINFN</sequence>
<evidence type="ECO:0000313" key="5">
    <source>
        <dbReference type="EnsemblMetazoa" id="CapteP187824"/>
    </source>
</evidence>
<reference evidence="6" key="1">
    <citation type="submission" date="2012-12" db="EMBL/GenBank/DDBJ databases">
        <authorList>
            <person name="Hellsten U."/>
            <person name="Grimwood J."/>
            <person name="Chapman J.A."/>
            <person name="Shapiro H."/>
            <person name="Aerts A."/>
            <person name="Otillar R.P."/>
            <person name="Terry A.Y."/>
            <person name="Boore J.L."/>
            <person name="Simakov O."/>
            <person name="Marletaz F."/>
            <person name="Cho S.-J."/>
            <person name="Edsinger-Gonzales E."/>
            <person name="Havlak P."/>
            <person name="Kuo D.-H."/>
            <person name="Larsson T."/>
            <person name="Lv J."/>
            <person name="Arendt D."/>
            <person name="Savage R."/>
            <person name="Osoegawa K."/>
            <person name="de Jong P."/>
            <person name="Lindberg D.R."/>
            <person name="Seaver E.C."/>
            <person name="Weisblat D.A."/>
            <person name="Putnam N.H."/>
            <person name="Grigoriev I.V."/>
            <person name="Rokhsar D.S."/>
        </authorList>
    </citation>
    <scope>NUCLEOTIDE SEQUENCE</scope>
    <source>
        <strain evidence="6">I ESC-2004</strain>
    </source>
</reference>
<dbReference type="Pfam" id="PF17803">
    <property type="entry name" value="Cadherin_4"/>
    <property type="match status" value="2"/>
</dbReference>
<dbReference type="HOGENOM" id="CLU_426182_0_0_1"/>
<feature type="region of interest" description="Disordered" evidence="2">
    <location>
        <begin position="1"/>
        <end position="99"/>
    </location>
</feature>
<evidence type="ECO:0000313" key="4">
    <source>
        <dbReference type="EMBL" id="ELU12595.1"/>
    </source>
</evidence>
<reference evidence="5" key="3">
    <citation type="submission" date="2015-06" db="UniProtKB">
        <authorList>
            <consortium name="EnsemblMetazoa"/>
        </authorList>
    </citation>
    <scope>IDENTIFICATION</scope>
</reference>
<dbReference type="PROSITE" id="PS50268">
    <property type="entry name" value="CADHERIN_2"/>
    <property type="match status" value="1"/>
</dbReference>
<feature type="domain" description="Cadherin" evidence="3">
    <location>
        <begin position="108"/>
        <end position="209"/>
    </location>
</feature>
<dbReference type="InterPro" id="IPR051561">
    <property type="entry name" value="FRAS1_ECM"/>
</dbReference>
<evidence type="ECO:0000259" key="3">
    <source>
        <dbReference type="PROSITE" id="PS50268"/>
    </source>
</evidence>
<dbReference type="EnsemblMetazoa" id="CapteT187824">
    <property type="protein sequence ID" value="CapteP187824"/>
    <property type="gene ID" value="CapteG187824"/>
</dbReference>
<dbReference type="GO" id="GO:0009653">
    <property type="term" value="P:anatomical structure morphogenesis"/>
    <property type="evidence" value="ECO:0007669"/>
    <property type="project" value="TreeGrafter"/>
</dbReference>
<dbReference type="GO" id="GO:0016020">
    <property type="term" value="C:membrane"/>
    <property type="evidence" value="ECO:0007669"/>
    <property type="project" value="InterPro"/>
</dbReference>
<dbReference type="InterPro" id="IPR040853">
    <property type="entry name" value="RapA2_cadherin-like"/>
</dbReference>
<dbReference type="Gene3D" id="2.60.40.60">
    <property type="entry name" value="Cadherins"/>
    <property type="match status" value="1"/>
</dbReference>